<dbReference type="EMBL" id="FMXQ01000005">
    <property type="protein sequence ID" value="SDB35799.1"/>
    <property type="molecule type" value="Genomic_DNA"/>
</dbReference>
<dbReference type="PRINTS" id="PR00081">
    <property type="entry name" value="GDHRDH"/>
</dbReference>
<comment type="similarity">
    <text evidence="1">Belongs to the short-chain dehydrogenases/reductases (SDR) family.</text>
</comment>
<gene>
    <name evidence="5" type="ORF">SAMN02982931_02688</name>
</gene>
<evidence type="ECO:0000259" key="4">
    <source>
        <dbReference type="SMART" id="SM00822"/>
    </source>
</evidence>
<dbReference type="FunFam" id="3.40.50.720:FF:000084">
    <property type="entry name" value="Short-chain dehydrogenase reductase"/>
    <property type="match status" value="1"/>
</dbReference>
<dbReference type="SUPFAM" id="SSF51735">
    <property type="entry name" value="NAD(P)-binding Rossmann-fold domains"/>
    <property type="match status" value="1"/>
</dbReference>
<evidence type="ECO:0000256" key="2">
    <source>
        <dbReference type="ARBA" id="ARBA00023002"/>
    </source>
</evidence>
<dbReference type="OrthoDB" id="7568484at2"/>
<dbReference type="Gene3D" id="3.40.50.720">
    <property type="entry name" value="NAD(P)-binding Rossmann-like Domain"/>
    <property type="match status" value="1"/>
</dbReference>
<keyword evidence="2" id="KW-0560">Oxidoreductase</keyword>
<dbReference type="PANTHER" id="PTHR24321:SF8">
    <property type="entry name" value="ESTRADIOL 17-BETA-DEHYDROGENASE 8-RELATED"/>
    <property type="match status" value="1"/>
</dbReference>
<dbReference type="GO" id="GO:0016491">
    <property type="term" value="F:oxidoreductase activity"/>
    <property type="evidence" value="ECO:0007669"/>
    <property type="project" value="UniProtKB-KW"/>
</dbReference>
<dbReference type="SMART" id="SM00822">
    <property type="entry name" value="PKS_KR"/>
    <property type="match status" value="1"/>
</dbReference>
<dbReference type="InterPro" id="IPR057326">
    <property type="entry name" value="KR_dom"/>
</dbReference>
<sequence>MSDEKEFAGKVALVTGGAMGIGAAVCDLLAERSARVAVVDRDAVAATDVASTLIGRGLEARAIATDVSSGAEVSRCVAEIVDAWGQIDIVSNNAGIQRYGTVESTTESEWDEVIDVNLKSVYLVCHHAIPHLRKTRGAIVNMASVQSFATQRGVAAYTTGKHALIGLTRSMALDFAEYGVRVNAVAPGSVDTPMLRWAISLDENPQALTEAIRDMHPLGRIADPKEIAETVCFLASPKASFVTGSTLIADGGLLLPISGAPKD</sequence>
<name>A0A1G6CSC3_9HYPH</name>
<feature type="domain" description="Ketoreductase" evidence="4">
    <location>
        <begin position="10"/>
        <end position="188"/>
    </location>
</feature>
<dbReference type="PANTHER" id="PTHR24321">
    <property type="entry name" value="DEHYDROGENASES, SHORT CHAIN"/>
    <property type="match status" value="1"/>
</dbReference>
<dbReference type="InterPro" id="IPR036291">
    <property type="entry name" value="NAD(P)-bd_dom_sf"/>
</dbReference>
<dbReference type="STRING" id="665467.SAMN02982931_02688"/>
<dbReference type="Proteomes" id="UP000199071">
    <property type="component" value="Unassembled WGS sequence"/>
</dbReference>
<dbReference type="PROSITE" id="PS00061">
    <property type="entry name" value="ADH_SHORT"/>
    <property type="match status" value="1"/>
</dbReference>
<evidence type="ECO:0000256" key="1">
    <source>
        <dbReference type="ARBA" id="ARBA00006484"/>
    </source>
</evidence>
<dbReference type="InterPro" id="IPR020904">
    <property type="entry name" value="Sc_DH/Rdtase_CS"/>
</dbReference>
<accession>A0A1G6CSC3</accession>
<dbReference type="InterPro" id="IPR002347">
    <property type="entry name" value="SDR_fam"/>
</dbReference>
<dbReference type="RefSeq" id="WP_090876955.1">
    <property type="nucleotide sequence ID" value="NZ_FMXQ01000005.1"/>
</dbReference>
<keyword evidence="3" id="KW-0520">NAD</keyword>
<dbReference type="PRINTS" id="PR00080">
    <property type="entry name" value="SDRFAMILY"/>
</dbReference>
<organism evidence="5 6">
    <name type="scientific">Bauldia litoralis</name>
    <dbReference type="NCBI Taxonomy" id="665467"/>
    <lineage>
        <taxon>Bacteria</taxon>
        <taxon>Pseudomonadati</taxon>
        <taxon>Pseudomonadota</taxon>
        <taxon>Alphaproteobacteria</taxon>
        <taxon>Hyphomicrobiales</taxon>
        <taxon>Kaistiaceae</taxon>
        <taxon>Bauldia</taxon>
    </lineage>
</organism>
<protein>
    <submittedName>
        <fullName evidence="5">NAD(P)-dependent dehydrogenase, short-chain alcohol dehydrogenase family</fullName>
    </submittedName>
</protein>
<dbReference type="AlphaFoldDB" id="A0A1G6CSC3"/>
<evidence type="ECO:0000313" key="5">
    <source>
        <dbReference type="EMBL" id="SDB35799.1"/>
    </source>
</evidence>
<dbReference type="Pfam" id="PF13561">
    <property type="entry name" value="adh_short_C2"/>
    <property type="match status" value="1"/>
</dbReference>
<keyword evidence="6" id="KW-1185">Reference proteome</keyword>
<dbReference type="NCBIfam" id="NF005559">
    <property type="entry name" value="PRK07231.1"/>
    <property type="match status" value="1"/>
</dbReference>
<evidence type="ECO:0000256" key="3">
    <source>
        <dbReference type="ARBA" id="ARBA00023027"/>
    </source>
</evidence>
<evidence type="ECO:0000313" key="6">
    <source>
        <dbReference type="Proteomes" id="UP000199071"/>
    </source>
</evidence>
<reference evidence="5 6" key="1">
    <citation type="submission" date="2016-10" db="EMBL/GenBank/DDBJ databases">
        <authorList>
            <person name="de Groot N.N."/>
        </authorList>
    </citation>
    <scope>NUCLEOTIDE SEQUENCE [LARGE SCALE GENOMIC DNA]</scope>
    <source>
        <strain evidence="5 6">ATCC 35022</strain>
    </source>
</reference>
<proteinExistence type="inferred from homology"/>